<proteinExistence type="predicted"/>
<evidence type="ECO:0000313" key="1">
    <source>
        <dbReference type="EMBL" id="SVE58977.1"/>
    </source>
</evidence>
<dbReference type="Gene3D" id="2.60.120.620">
    <property type="entry name" value="q2cbj1_9rhob like domain"/>
    <property type="match status" value="1"/>
</dbReference>
<accession>A0A383EQ39</accession>
<name>A0A383EQ39_9ZZZZ</name>
<reference evidence="1" key="1">
    <citation type="submission" date="2018-05" db="EMBL/GenBank/DDBJ databases">
        <authorList>
            <person name="Lanie J.A."/>
            <person name="Ng W.-L."/>
            <person name="Kazmierczak K.M."/>
            <person name="Andrzejewski T.M."/>
            <person name="Davidsen T.M."/>
            <person name="Wayne K.J."/>
            <person name="Tettelin H."/>
            <person name="Glass J.I."/>
            <person name="Rusch D."/>
            <person name="Podicherti R."/>
            <person name="Tsui H.-C.T."/>
            <person name="Winkler M.E."/>
        </authorList>
    </citation>
    <scope>NUCLEOTIDE SEQUENCE</scope>
</reference>
<protein>
    <submittedName>
        <fullName evidence="1">Uncharacterized protein</fullName>
    </submittedName>
</protein>
<organism evidence="1">
    <name type="scientific">marine metagenome</name>
    <dbReference type="NCBI Taxonomy" id="408172"/>
    <lineage>
        <taxon>unclassified sequences</taxon>
        <taxon>metagenomes</taxon>
        <taxon>ecological metagenomes</taxon>
    </lineage>
</organism>
<gene>
    <name evidence="1" type="ORF">METZ01_LOCUS511831</name>
</gene>
<sequence>MGSDAIVIGADFGEQETAMQKYLKEGEKRAFSLGNRGPIKFNGDGTLDQDILDSYSRCGFYIFEGVLKAEELCDIEVDVENILDRLPTEKGSPVDSKGRPALAVDCKGRTLHWSKPLGDPYGGTSQHYGRHQIKMTEPVVDSSAPKEVVYVITGSLQFSEACLRVYGHPELLAVAREINGEDFVPFNEALFLKEPGRGASVSWHQDGFTHWENPDWNEG</sequence>
<dbReference type="SUPFAM" id="SSF51197">
    <property type="entry name" value="Clavaminate synthase-like"/>
    <property type="match status" value="1"/>
</dbReference>
<dbReference type="AlphaFoldDB" id="A0A383EQ39"/>
<feature type="non-terminal residue" evidence="1">
    <location>
        <position position="219"/>
    </location>
</feature>
<dbReference type="EMBL" id="UINC01227892">
    <property type="protein sequence ID" value="SVE58977.1"/>
    <property type="molecule type" value="Genomic_DNA"/>
</dbReference>